<gene>
    <name evidence="5" type="ORF">DOTSEDRAFT_71540</name>
</gene>
<dbReference type="HOGENOM" id="CLU_410517_0_0_1"/>
<dbReference type="SUPFAM" id="SSF57701">
    <property type="entry name" value="Zn2/Cys6 DNA-binding domain"/>
    <property type="match status" value="1"/>
</dbReference>
<dbReference type="SMART" id="SM00066">
    <property type="entry name" value="GAL4"/>
    <property type="match status" value="1"/>
</dbReference>
<dbReference type="PROSITE" id="PS50048">
    <property type="entry name" value="ZN2_CY6_FUNGAL_2"/>
    <property type="match status" value="1"/>
</dbReference>
<organism evidence="5 6">
    <name type="scientific">Dothistroma septosporum (strain NZE10 / CBS 128990)</name>
    <name type="common">Red band needle blight fungus</name>
    <name type="synonym">Mycosphaerella pini</name>
    <dbReference type="NCBI Taxonomy" id="675120"/>
    <lineage>
        <taxon>Eukaryota</taxon>
        <taxon>Fungi</taxon>
        <taxon>Dikarya</taxon>
        <taxon>Ascomycota</taxon>
        <taxon>Pezizomycotina</taxon>
        <taxon>Dothideomycetes</taxon>
        <taxon>Dothideomycetidae</taxon>
        <taxon>Mycosphaerellales</taxon>
        <taxon>Mycosphaerellaceae</taxon>
        <taxon>Dothistroma</taxon>
    </lineage>
</organism>
<dbReference type="OrthoDB" id="3945542at2759"/>
<dbReference type="PANTHER" id="PTHR46910:SF11">
    <property type="entry name" value="ZN(2)-C6 FUNGAL-TYPE DOMAIN-CONTAINING PROTEIN"/>
    <property type="match status" value="1"/>
</dbReference>
<dbReference type="GO" id="GO:0006351">
    <property type="term" value="P:DNA-templated transcription"/>
    <property type="evidence" value="ECO:0007669"/>
    <property type="project" value="InterPro"/>
</dbReference>
<reference evidence="5 6" key="2">
    <citation type="journal article" date="2012" name="PLoS Pathog.">
        <title>Diverse lifestyles and strategies of plant pathogenesis encoded in the genomes of eighteen Dothideomycetes fungi.</title>
        <authorList>
            <person name="Ohm R.A."/>
            <person name="Feau N."/>
            <person name="Henrissat B."/>
            <person name="Schoch C.L."/>
            <person name="Horwitz B.A."/>
            <person name="Barry K.W."/>
            <person name="Condon B.J."/>
            <person name="Copeland A.C."/>
            <person name="Dhillon B."/>
            <person name="Glaser F."/>
            <person name="Hesse C.N."/>
            <person name="Kosti I."/>
            <person name="LaButti K."/>
            <person name="Lindquist E.A."/>
            <person name="Lucas S."/>
            <person name="Salamov A.A."/>
            <person name="Bradshaw R.E."/>
            <person name="Ciuffetti L."/>
            <person name="Hamelin R.C."/>
            <person name="Kema G.H.J."/>
            <person name="Lawrence C."/>
            <person name="Scott J.A."/>
            <person name="Spatafora J.W."/>
            <person name="Turgeon B.G."/>
            <person name="de Wit P.J.G.M."/>
            <person name="Zhong S."/>
            <person name="Goodwin S.B."/>
            <person name="Grigoriev I.V."/>
        </authorList>
    </citation>
    <scope>NUCLEOTIDE SEQUENCE [LARGE SCALE GENOMIC DNA]</scope>
    <source>
        <strain evidence="6">NZE10 / CBS 128990</strain>
    </source>
</reference>
<evidence type="ECO:0000313" key="5">
    <source>
        <dbReference type="EMBL" id="EME43714.1"/>
    </source>
</evidence>
<dbReference type="PROSITE" id="PS00463">
    <property type="entry name" value="ZN2_CY6_FUNGAL_1"/>
    <property type="match status" value="1"/>
</dbReference>
<keyword evidence="6" id="KW-1185">Reference proteome</keyword>
<feature type="domain" description="Zn(2)-C6 fungal-type" evidence="4">
    <location>
        <begin position="21"/>
        <end position="50"/>
    </location>
</feature>
<evidence type="ECO:0000259" key="4">
    <source>
        <dbReference type="PROSITE" id="PS50048"/>
    </source>
</evidence>
<dbReference type="InterPro" id="IPR050987">
    <property type="entry name" value="AtrR-like"/>
</dbReference>
<dbReference type="GO" id="GO:0000981">
    <property type="term" value="F:DNA-binding transcription factor activity, RNA polymerase II-specific"/>
    <property type="evidence" value="ECO:0007669"/>
    <property type="project" value="InterPro"/>
</dbReference>
<dbReference type="CDD" id="cd12148">
    <property type="entry name" value="fungal_TF_MHR"/>
    <property type="match status" value="1"/>
</dbReference>
<name>N1PMR8_DOTSN</name>
<proteinExistence type="predicted"/>
<dbReference type="OMA" id="MGEDESH"/>
<dbReference type="InterPro" id="IPR001138">
    <property type="entry name" value="Zn2Cys6_DnaBD"/>
</dbReference>
<feature type="compositionally biased region" description="Acidic residues" evidence="3">
    <location>
        <begin position="146"/>
        <end position="162"/>
    </location>
</feature>
<dbReference type="EMBL" id="KB446539">
    <property type="protein sequence ID" value="EME43714.1"/>
    <property type="molecule type" value="Genomic_DNA"/>
</dbReference>
<dbReference type="STRING" id="675120.N1PMR8"/>
<accession>N1PMR8</accession>
<protein>
    <recommendedName>
        <fullName evidence="4">Zn(2)-C6 fungal-type domain-containing protein</fullName>
    </recommendedName>
</protein>
<sequence>MAEHARNPRQGSKRAKYVDRACRQCKRRKVRCSGAEEDACQQCRSRGVPCDSSMLQQHGHAHTSDPTAVHRSDPVAERTHQPSHSASAAASSNNTIDPRVDGLCDRVKTVEDTLAQLLKSAKGVSAALSPNVSLRNAGDRARVEDGADDDDNDDDDDDDEDTNQFLNGGTPPDDVSLSSQVAAMRALLSRPSSPDPGRRKRDNKAGLVVQLPEPIALQSLFDVYYRDFDCYFPFLDRQDLESRVRSVIHRLGYGAHRSTVVANGQDLSIIALACIMLALAECVDAGEGACDGERKPGWERYTQCRRAMDRLSRSGPLDLDLVRAQCLIAAYLMHVEALQEASHAVTVAWQLATSIRLNDQKVWPKDGSTLQRQQLWWSIYFLDRQISRRGGITYHIRDLEFDVEDFTSNNENTTTTSPVIFNRPSDVAKCYMQGLINLARLWGHVWDTFFAVGALKKGDWMEIEIMDARILNTRRQLPDFLTWDTNEIANYLLMGEDESHIRRRLQIYTRLDLLRLLIRQNPVRRSSFVPETAHLCSRLARQIIVAHDVFVSQWRSARPTGYFTTSSIVECIYHLALVLHNSRDESEHAACVSAFRLAHSVLVRLSSYCKVAEKALRALNGLVRRWGGGHSDGTSAATGGVNDLTENNATSPPFRAGPPGTSYDQFGLDGMDASLGDWMDVPMDSLFGNELDFHFETLLE</sequence>
<dbReference type="Pfam" id="PF04082">
    <property type="entry name" value="Fungal_trans"/>
    <property type="match status" value="1"/>
</dbReference>
<feature type="region of interest" description="Disordered" evidence="3">
    <location>
        <begin position="633"/>
        <end position="658"/>
    </location>
</feature>
<dbReference type="AlphaFoldDB" id="N1PMR8"/>
<dbReference type="Proteomes" id="UP000016933">
    <property type="component" value="Unassembled WGS sequence"/>
</dbReference>
<evidence type="ECO:0000256" key="2">
    <source>
        <dbReference type="ARBA" id="ARBA00023242"/>
    </source>
</evidence>
<dbReference type="Pfam" id="PF00172">
    <property type="entry name" value="Zn_clus"/>
    <property type="match status" value="1"/>
</dbReference>
<evidence type="ECO:0000256" key="1">
    <source>
        <dbReference type="ARBA" id="ARBA00022723"/>
    </source>
</evidence>
<keyword evidence="1" id="KW-0479">Metal-binding</keyword>
<evidence type="ECO:0000256" key="3">
    <source>
        <dbReference type="SAM" id="MobiDB-lite"/>
    </source>
</evidence>
<dbReference type="InterPro" id="IPR036864">
    <property type="entry name" value="Zn2-C6_fun-type_DNA-bd_sf"/>
</dbReference>
<feature type="region of interest" description="Disordered" evidence="3">
    <location>
        <begin position="51"/>
        <end position="99"/>
    </location>
</feature>
<feature type="region of interest" description="Disordered" evidence="3">
    <location>
        <begin position="135"/>
        <end position="175"/>
    </location>
</feature>
<keyword evidence="2" id="KW-0539">Nucleus</keyword>
<dbReference type="CDD" id="cd00067">
    <property type="entry name" value="GAL4"/>
    <property type="match status" value="1"/>
</dbReference>
<reference evidence="6" key="1">
    <citation type="journal article" date="2012" name="PLoS Genet.">
        <title>The genomes of the fungal plant pathogens Cladosporium fulvum and Dothistroma septosporum reveal adaptation to different hosts and lifestyles but also signatures of common ancestry.</title>
        <authorList>
            <person name="de Wit P.J.G.M."/>
            <person name="van der Burgt A."/>
            <person name="Oekmen B."/>
            <person name="Stergiopoulos I."/>
            <person name="Abd-Elsalam K.A."/>
            <person name="Aerts A.L."/>
            <person name="Bahkali A.H."/>
            <person name="Beenen H.G."/>
            <person name="Chettri P."/>
            <person name="Cox M.P."/>
            <person name="Datema E."/>
            <person name="de Vries R.P."/>
            <person name="Dhillon B."/>
            <person name="Ganley A.R."/>
            <person name="Griffiths S.A."/>
            <person name="Guo Y."/>
            <person name="Hamelin R.C."/>
            <person name="Henrissat B."/>
            <person name="Kabir M.S."/>
            <person name="Jashni M.K."/>
            <person name="Kema G."/>
            <person name="Klaubauf S."/>
            <person name="Lapidus A."/>
            <person name="Levasseur A."/>
            <person name="Lindquist E."/>
            <person name="Mehrabi R."/>
            <person name="Ohm R.A."/>
            <person name="Owen T.J."/>
            <person name="Salamov A."/>
            <person name="Schwelm A."/>
            <person name="Schijlen E."/>
            <person name="Sun H."/>
            <person name="van den Burg H.A."/>
            <person name="van Ham R.C.H.J."/>
            <person name="Zhang S."/>
            <person name="Goodwin S.B."/>
            <person name="Grigoriev I.V."/>
            <person name="Collemare J."/>
            <person name="Bradshaw R.E."/>
        </authorList>
    </citation>
    <scope>NUCLEOTIDE SEQUENCE [LARGE SCALE GENOMIC DNA]</scope>
    <source>
        <strain evidence="6">NZE10 / CBS 128990</strain>
    </source>
</reference>
<dbReference type="eggNOG" id="ENOG502STHM">
    <property type="taxonomic scope" value="Eukaryota"/>
</dbReference>
<dbReference type="SMART" id="SM00906">
    <property type="entry name" value="Fungal_trans"/>
    <property type="match status" value="1"/>
</dbReference>
<feature type="compositionally biased region" description="Basic and acidic residues" evidence="3">
    <location>
        <begin position="68"/>
        <end position="80"/>
    </location>
</feature>
<dbReference type="GO" id="GO:0003677">
    <property type="term" value="F:DNA binding"/>
    <property type="evidence" value="ECO:0007669"/>
    <property type="project" value="InterPro"/>
</dbReference>
<dbReference type="Gene3D" id="4.10.240.10">
    <property type="entry name" value="Zn(2)-C6 fungal-type DNA-binding domain"/>
    <property type="match status" value="1"/>
</dbReference>
<dbReference type="PANTHER" id="PTHR46910">
    <property type="entry name" value="TRANSCRIPTION FACTOR PDR1"/>
    <property type="match status" value="1"/>
</dbReference>
<dbReference type="InterPro" id="IPR007219">
    <property type="entry name" value="XnlR_reg_dom"/>
</dbReference>
<evidence type="ECO:0000313" key="6">
    <source>
        <dbReference type="Proteomes" id="UP000016933"/>
    </source>
</evidence>
<dbReference type="GO" id="GO:0008270">
    <property type="term" value="F:zinc ion binding"/>
    <property type="evidence" value="ECO:0007669"/>
    <property type="project" value="InterPro"/>
</dbReference>